<sequence>MSPLLIVAFSLLVLFATGQLLKPQTNTFHSNFTLSKDQIASLNLSSTAANNIEIATRFEQSNWATGSVFHDPFYINLPCNATSAPAGSLLKLETFTPTSNFTIAPTLALSRLVYQSKTLNGTLVPVSAYILWPYLPRGGGKTLPLVSFGHGTSGVYAECAPSHIRNLWYQFSGPYSLALSGYAVVATDYAGLGVANFPDGKNITHQYGASPAAGNDLLYAAQAAQAAFPDHLSKEFVVMGHSEGGGAAWGAAQQQVKAKVPGYIGSIAASPLTDVAELLTLKNSSLGNIQSAQGILYVFPNLSLSCILTDAGMRFMNLVSELSGCNSVFTTTLTSVAGEDLFHPSVTLTRDEFLNSSYMKMWTDISAAGGRDFEGPLLVLHGTADPLLPEQQVAKYVNKTCALFPGKELHYVKVNGISHVPVMYATQQIWLDWLDKQFNKTDSGKKRTKCSQQEVGSNAPRPLREYQAELNYFLEYSLDAYQVA</sequence>
<feature type="signal peptide" evidence="1">
    <location>
        <begin position="1"/>
        <end position="18"/>
    </location>
</feature>
<organism evidence="2 3">
    <name type="scientific">Conoideocrella luteorostrata</name>
    <dbReference type="NCBI Taxonomy" id="1105319"/>
    <lineage>
        <taxon>Eukaryota</taxon>
        <taxon>Fungi</taxon>
        <taxon>Dikarya</taxon>
        <taxon>Ascomycota</taxon>
        <taxon>Pezizomycotina</taxon>
        <taxon>Sordariomycetes</taxon>
        <taxon>Hypocreomycetidae</taxon>
        <taxon>Hypocreales</taxon>
        <taxon>Clavicipitaceae</taxon>
        <taxon>Conoideocrella</taxon>
    </lineage>
</organism>
<dbReference type="PANTHER" id="PTHR34853:SF1">
    <property type="entry name" value="LIPASE 5"/>
    <property type="match status" value="1"/>
</dbReference>
<feature type="chain" id="PRO_5042573844" description="Secretory lipase" evidence="1">
    <location>
        <begin position="19"/>
        <end position="484"/>
    </location>
</feature>
<dbReference type="GO" id="GO:0004806">
    <property type="term" value="F:triacylglycerol lipase activity"/>
    <property type="evidence" value="ECO:0007669"/>
    <property type="project" value="InterPro"/>
</dbReference>
<keyword evidence="3" id="KW-1185">Reference proteome</keyword>
<evidence type="ECO:0000313" key="2">
    <source>
        <dbReference type="EMBL" id="KAK2612741.1"/>
    </source>
</evidence>
<dbReference type="InterPro" id="IPR029058">
    <property type="entry name" value="AB_hydrolase_fold"/>
</dbReference>
<comment type="caution">
    <text evidence="2">The sequence shown here is derived from an EMBL/GenBank/DDBJ whole genome shotgun (WGS) entry which is preliminary data.</text>
</comment>
<accession>A0AAJ0CXE1</accession>
<dbReference type="PANTHER" id="PTHR34853">
    <property type="match status" value="1"/>
</dbReference>
<dbReference type="Pfam" id="PF03583">
    <property type="entry name" value="LIP"/>
    <property type="match status" value="1"/>
</dbReference>
<dbReference type="Gene3D" id="3.40.50.1820">
    <property type="entry name" value="alpha/beta hydrolase"/>
    <property type="match status" value="2"/>
</dbReference>
<name>A0AAJ0CXE1_9HYPO</name>
<dbReference type="EMBL" id="JASWJB010000012">
    <property type="protein sequence ID" value="KAK2612741.1"/>
    <property type="molecule type" value="Genomic_DNA"/>
</dbReference>
<evidence type="ECO:0000313" key="3">
    <source>
        <dbReference type="Proteomes" id="UP001251528"/>
    </source>
</evidence>
<dbReference type="Proteomes" id="UP001251528">
    <property type="component" value="Unassembled WGS sequence"/>
</dbReference>
<dbReference type="GO" id="GO:0016042">
    <property type="term" value="P:lipid catabolic process"/>
    <property type="evidence" value="ECO:0007669"/>
    <property type="project" value="InterPro"/>
</dbReference>
<protein>
    <recommendedName>
        <fullName evidence="4">Secretory lipase</fullName>
    </recommendedName>
</protein>
<dbReference type="InterPro" id="IPR005152">
    <property type="entry name" value="Lipase_secreted"/>
</dbReference>
<reference evidence="2" key="1">
    <citation type="submission" date="2023-06" db="EMBL/GenBank/DDBJ databases">
        <title>Conoideocrella luteorostrata (Hypocreales: Clavicipitaceae), a potential biocontrol fungus for elongate hemlock scale in United States Christmas tree production areas.</title>
        <authorList>
            <person name="Barrett H."/>
            <person name="Lovett B."/>
            <person name="Macias A.M."/>
            <person name="Stajich J.E."/>
            <person name="Kasson M.T."/>
        </authorList>
    </citation>
    <scope>NUCLEOTIDE SEQUENCE</scope>
    <source>
        <strain evidence="2">ARSEF 14590</strain>
    </source>
</reference>
<evidence type="ECO:0000256" key="1">
    <source>
        <dbReference type="SAM" id="SignalP"/>
    </source>
</evidence>
<gene>
    <name evidence="2" type="ORF">QQS21_001192</name>
</gene>
<evidence type="ECO:0008006" key="4">
    <source>
        <dbReference type="Google" id="ProtNLM"/>
    </source>
</evidence>
<keyword evidence="1" id="KW-0732">Signal</keyword>
<dbReference type="SUPFAM" id="SSF53474">
    <property type="entry name" value="alpha/beta-Hydrolases"/>
    <property type="match status" value="1"/>
</dbReference>
<dbReference type="AlphaFoldDB" id="A0AAJ0CXE1"/>
<proteinExistence type="predicted"/>